<evidence type="ECO:0000256" key="1">
    <source>
        <dbReference type="ARBA" id="ARBA00005417"/>
    </source>
</evidence>
<protein>
    <submittedName>
        <fullName evidence="6">Efflux ABC transporter</fullName>
    </submittedName>
</protein>
<keyword evidence="7" id="KW-1185">Reference proteome</keyword>
<dbReference type="GO" id="GO:0005524">
    <property type="term" value="F:ATP binding"/>
    <property type="evidence" value="ECO:0007669"/>
    <property type="project" value="UniProtKB-KW"/>
</dbReference>
<sequence length="308" mass="34362">MTPVVAFNELSKWYGNVIGVNKLTLTIPAGVTGLLGPNGAGKSTLLQIATGQLRPSQGTVRVLGEEVWGNARLNRFIGLCPEQDRFYEWMTGWDFVHTCARLSGLSRAEAREAAARTIDSVGMTRHQGRAIRGYSKGMRQRIKMAQALVHEPQLLFLDEPFTGTDPVARRDLMDIVLRLSDAGKSVILSSHVLHEVQSLTSRVVLLNHGRLVAEGHVREIRDLIDKHPHHIVLVCEQYRQLAARMMEWPDVEGIRVLSQQNGLMVETRAPDAFYGRLPELSMADGLAIQSVYSDDDNLEAVFKYLVNK</sequence>
<keyword evidence="2" id="KW-0813">Transport</keyword>
<dbReference type="PROSITE" id="PS50893">
    <property type="entry name" value="ABC_TRANSPORTER_2"/>
    <property type="match status" value="1"/>
</dbReference>
<comment type="similarity">
    <text evidence="1">Belongs to the ABC transporter superfamily.</text>
</comment>
<dbReference type="Gene3D" id="3.40.50.300">
    <property type="entry name" value="P-loop containing nucleotide triphosphate hydrolases"/>
    <property type="match status" value="1"/>
</dbReference>
<keyword evidence="3" id="KW-0547">Nucleotide-binding</keyword>
<dbReference type="PROSITE" id="PS00211">
    <property type="entry name" value="ABC_TRANSPORTER_1"/>
    <property type="match status" value="1"/>
</dbReference>
<dbReference type="InterPro" id="IPR027417">
    <property type="entry name" value="P-loop_NTPase"/>
</dbReference>
<dbReference type="SMART" id="SM00382">
    <property type="entry name" value="AAA"/>
    <property type="match status" value="1"/>
</dbReference>
<dbReference type="PANTHER" id="PTHR43335:SF11">
    <property type="entry name" value="ABC TRANSPORTER RELATED"/>
    <property type="match status" value="1"/>
</dbReference>
<dbReference type="GO" id="GO:0016887">
    <property type="term" value="F:ATP hydrolysis activity"/>
    <property type="evidence" value="ECO:0007669"/>
    <property type="project" value="InterPro"/>
</dbReference>
<evidence type="ECO:0000313" key="7">
    <source>
        <dbReference type="Proteomes" id="UP000326837"/>
    </source>
</evidence>
<dbReference type="CDD" id="cd03230">
    <property type="entry name" value="ABC_DR_subfamily_A"/>
    <property type="match status" value="1"/>
</dbReference>
<gene>
    <name evidence="6" type="ORF">PLANPX_5232</name>
</gene>
<dbReference type="Proteomes" id="UP000326837">
    <property type="component" value="Chromosome"/>
</dbReference>
<dbReference type="PANTHER" id="PTHR43335">
    <property type="entry name" value="ABC TRANSPORTER, ATP-BINDING PROTEIN"/>
    <property type="match status" value="1"/>
</dbReference>
<evidence type="ECO:0000313" key="6">
    <source>
        <dbReference type="EMBL" id="BBO35620.1"/>
    </source>
</evidence>
<name>A0A5K7XFN2_9BACT</name>
<dbReference type="Pfam" id="PF00005">
    <property type="entry name" value="ABC_tran"/>
    <property type="match status" value="1"/>
</dbReference>
<keyword evidence="4" id="KW-0067">ATP-binding</keyword>
<reference evidence="7" key="1">
    <citation type="submission" date="2019-10" db="EMBL/GenBank/DDBJ databases">
        <title>Lacipirellula parvula gen. nov., sp. nov., representing a lineage of planctomycetes widespread in freshwater anoxic habitats, and description of the family Lacipirellulaceae.</title>
        <authorList>
            <person name="Dedysh S.N."/>
            <person name="Kulichevskaya I.S."/>
            <person name="Beletsky A.V."/>
            <person name="Rakitin A.L."/>
            <person name="Mardanov A.V."/>
            <person name="Ivanova A.A."/>
            <person name="Saltykova V.X."/>
            <person name="Rijpstra W.I.C."/>
            <person name="Sinninghe Damste J.S."/>
            <person name="Ravin N.V."/>
        </authorList>
    </citation>
    <scope>NUCLEOTIDE SEQUENCE [LARGE SCALE GENOMIC DNA]</scope>
    <source>
        <strain evidence="7">PX69</strain>
    </source>
</reference>
<accession>A0A5K7XFN2</accession>
<evidence type="ECO:0000256" key="4">
    <source>
        <dbReference type="ARBA" id="ARBA00022840"/>
    </source>
</evidence>
<dbReference type="AlphaFoldDB" id="A0A5K7XFN2"/>
<dbReference type="InterPro" id="IPR003439">
    <property type="entry name" value="ABC_transporter-like_ATP-bd"/>
</dbReference>
<organism evidence="6 7">
    <name type="scientific">Lacipirellula parvula</name>
    <dbReference type="NCBI Taxonomy" id="2650471"/>
    <lineage>
        <taxon>Bacteria</taxon>
        <taxon>Pseudomonadati</taxon>
        <taxon>Planctomycetota</taxon>
        <taxon>Planctomycetia</taxon>
        <taxon>Pirellulales</taxon>
        <taxon>Lacipirellulaceae</taxon>
        <taxon>Lacipirellula</taxon>
    </lineage>
</organism>
<evidence type="ECO:0000259" key="5">
    <source>
        <dbReference type="PROSITE" id="PS50893"/>
    </source>
</evidence>
<dbReference type="RefSeq" id="WP_152100963.1">
    <property type="nucleotide sequence ID" value="NZ_AP021861.1"/>
</dbReference>
<proteinExistence type="inferred from homology"/>
<evidence type="ECO:0000256" key="3">
    <source>
        <dbReference type="ARBA" id="ARBA00022741"/>
    </source>
</evidence>
<dbReference type="SUPFAM" id="SSF52540">
    <property type="entry name" value="P-loop containing nucleoside triphosphate hydrolases"/>
    <property type="match status" value="1"/>
</dbReference>
<dbReference type="InterPro" id="IPR017871">
    <property type="entry name" value="ABC_transporter-like_CS"/>
</dbReference>
<evidence type="ECO:0000256" key="2">
    <source>
        <dbReference type="ARBA" id="ARBA00022448"/>
    </source>
</evidence>
<feature type="domain" description="ABC transporter" evidence="5">
    <location>
        <begin position="5"/>
        <end position="233"/>
    </location>
</feature>
<dbReference type="InterPro" id="IPR003593">
    <property type="entry name" value="AAA+_ATPase"/>
</dbReference>
<dbReference type="EMBL" id="AP021861">
    <property type="protein sequence ID" value="BBO35620.1"/>
    <property type="molecule type" value="Genomic_DNA"/>
</dbReference>
<dbReference type="KEGG" id="lpav:PLANPX_5232"/>